<dbReference type="InterPro" id="IPR008822">
    <property type="entry name" value="Endonuclease_RusA-like"/>
</dbReference>
<evidence type="ECO:0000313" key="2">
    <source>
        <dbReference type="Proteomes" id="UP000433181"/>
    </source>
</evidence>
<dbReference type="GO" id="GO:0000287">
    <property type="term" value="F:magnesium ion binding"/>
    <property type="evidence" value="ECO:0007669"/>
    <property type="project" value="InterPro"/>
</dbReference>
<dbReference type="AlphaFoldDB" id="A0A6I2UEV9"/>
<name>A0A6I2UEV9_9FIRM</name>
<keyword evidence="2" id="KW-1185">Reference proteome</keyword>
<reference evidence="1 2" key="1">
    <citation type="submission" date="2019-08" db="EMBL/GenBank/DDBJ databases">
        <title>In-depth cultivation of the pig gut microbiome towards novel bacterial diversity and tailored functional studies.</title>
        <authorList>
            <person name="Wylensek D."/>
            <person name="Hitch T.C.A."/>
            <person name="Clavel T."/>
        </authorList>
    </citation>
    <scope>NUCLEOTIDE SEQUENCE [LARGE SCALE GENOMIC DNA]</scope>
    <source>
        <strain evidence="1 2">WCA-693-APC-5D-A</strain>
    </source>
</reference>
<dbReference type="GO" id="GO:0006281">
    <property type="term" value="P:DNA repair"/>
    <property type="evidence" value="ECO:0007669"/>
    <property type="project" value="InterPro"/>
</dbReference>
<dbReference type="InterPro" id="IPR036614">
    <property type="entry name" value="RusA-like_sf"/>
</dbReference>
<gene>
    <name evidence="1" type="ORF">FYJ84_04075</name>
</gene>
<evidence type="ECO:0000313" key="1">
    <source>
        <dbReference type="EMBL" id="MSU08170.1"/>
    </source>
</evidence>
<protein>
    <submittedName>
        <fullName evidence="1">RusA family crossover junction endodeoxyribonuclease</fullName>
    </submittedName>
</protein>
<dbReference type="EMBL" id="VUNR01000005">
    <property type="protein sequence ID" value="MSU08170.1"/>
    <property type="molecule type" value="Genomic_DNA"/>
</dbReference>
<proteinExistence type="predicted"/>
<comment type="caution">
    <text evidence="1">The sequence shown here is derived from an EMBL/GenBank/DDBJ whole genome shotgun (WGS) entry which is preliminary data.</text>
</comment>
<sequence length="136" mass="16056">MADRLHLVLPLVPSVNSMYMTTKYGGRVRTKKARDWFDEAERITKLAIVEQGWQPTIGEKVVLEIMTYFPDRRKRDVNNSSKALCDMLEHARVYDNDRYALPRYIDYAIDREHPRTEVVVRRFGEGDEWKTMIPHA</sequence>
<dbReference type="Pfam" id="PF05866">
    <property type="entry name" value="RusA"/>
    <property type="match status" value="1"/>
</dbReference>
<accession>A0A6I2UEV9</accession>
<dbReference type="Proteomes" id="UP000433181">
    <property type="component" value="Unassembled WGS sequence"/>
</dbReference>
<dbReference type="GO" id="GO:0006310">
    <property type="term" value="P:DNA recombination"/>
    <property type="evidence" value="ECO:0007669"/>
    <property type="project" value="InterPro"/>
</dbReference>
<dbReference type="Gene3D" id="3.30.1330.70">
    <property type="entry name" value="Holliday junction resolvase RusA"/>
    <property type="match status" value="1"/>
</dbReference>
<dbReference type="SUPFAM" id="SSF103084">
    <property type="entry name" value="Holliday junction resolvase RusA"/>
    <property type="match status" value="1"/>
</dbReference>
<organism evidence="1 2">
    <name type="scientific">Anaerovibrio slackiae</name>
    <dbReference type="NCBI Taxonomy" id="2652309"/>
    <lineage>
        <taxon>Bacteria</taxon>
        <taxon>Bacillati</taxon>
        <taxon>Bacillota</taxon>
        <taxon>Negativicutes</taxon>
        <taxon>Selenomonadales</taxon>
        <taxon>Selenomonadaceae</taxon>
        <taxon>Anaerovibrio</taxon>
    </lineage>
</organism>